<evidence type="ECO:0000313" key="2">
    <source>
        <dbReference type="EMBL" id="AEH06981.1"/>
    </source>
</evidence>
<dbReference type="HOGENOM" id="CLU_052777_0_0_2"/>
<dbReference type="InterPro" id="IPR008471">
    <property type="entry name" value="MnmC-like_methylTransf"/>
</dbReference>
<dbReference type="GeneID" id="10773165"/>
<dbReference type="OrthoDB" id="1018at2157"/>
<organism evidence="2 3">
    <name type="scientific">Methanothermococcus okinawensis (strain DSM 14208 / JCM 11175 / IH1)</name>
    <dbReference type="NCBI Taxonomy" id="647113"/>
    <lineage>
        <taxon>Archaea</taxon>
        <taxon>Methanobacteriati</taxon>
        <taxon>Methanobacteriota</taxon>
        <taxon>Methanomada group</taxon>
        <taxon>Methanococci</taxon>
        <taxon>Methanococcales</taxon>
        <taxon>Methanococcaceae</taxon>
        <taxon>Methanothermococcus</taxon>
    </lineage>
</organism>
<dbReference type="AlphaFoldDB" id="F8AN65"/>
<dbReference type="RefSeq" id="WP_013867165.1">
    <property type="nucleotide sequence ID" value="NC_015636.1"/>
</dbReference>
<dbReference type="PANTHER" id="PTHR39963">
    <property type="entry name" value="SLL0983 PROTEIN"/>
    <property type="match status" value="1"/>
</dbReference>
<protein>
    <recommendedName>
        <fullName evidence="1">MnmC-like methyltransferase domain-containing protein</fullName>
    </recommendedName>
</protein>
<sequence>MLPNKTALKLIRKYITIFKEQRDIEEFKEELINNLINNRMLVKTDDGTYTLVSEEKDELMHSRIGALTESVEKFVIPSNLKDMDNPKILDLCSGMGYNTIAALHFNKNCNIDMVEYSEETLFLSLCLNIPYKEHELIKELIKDYFLKNNNYNNNKNNLNRTNNVGACSKNDKITLYLGDARKIVKNLNKTYNIVFHDAFSPQRDAVLYTVDFLKEIYKKMDNNSVLISYSSSIPFRSALVEVGFVLSEGAPIGRKRGITLAYKNPSLDRDLKRISEVDERLIALSTVGVPYRDDNLNLDHDAIVINRENERKKLKEELSKINKYYSTKKVKLGKIDEKFLNIQKLDLNSSEIIKKMKEELKN</sequence>
<dbReference type="EMBL" id="CP002792">
    <property type="protein sequence ID" value="AEH06981.1"/>
    <property type="molecule type" value="Genomic_DNA"/>
</dbReference>
<name>F8AN65_METOI</name>
<dbReference type="SUPFAM" id="SSF53335">
    <property type="entry name" value="S-adenosyl-L-methionine-dependent methyltransferases"/>
    <property type="match status" value="1"/>
</dbReference>
<dbReference type="PANTHER" id="PTHR39963:SF1">
    <property type="entry name" value="MNMC-LIKE METHYLTRANSFERASE DOMAIN-CONTAINING PROTEIN"/>
    <property type="match status" value="1"/>
</dbReference>
<dbReference type="GO" id="GO:0016645">
    <property type="term" value="F:oxidoreductase activity, acting on the CH-NH group of donors"/>
    <property type="evidence" value="ECO:0007669"/>
    <property type="project" value="InterPro"/>
</dbReference>
<feature type="domain" description="MnmC-like methyltransferase" evidence="1">
    <location>
        <begin position="156"/>
        <end position="264"/>
    </location>
</feature>
<dbReference type="Proteomes" id="UP000009296">
    <property type="component" value="Chromosome"/>
</dbReference>
<keyword evidence="3" id="KW-1185">Reference proteome</keyword>
<dbReference type="eggNOG" id="arCOG00120">
    <property type="taxonomic scope" value="Archaea"/>
</dbReference>
<dbReference type="Pfam" id="PF05430">
    <property type="entry name" value="Methyltransf_30"/>
    <property type="match status" value="1"/>
</dbReference>
<dbReference type="STRING" id="647113.Metok_1011"/>
<dbReference type="InterPro" id="IPR029063">
    <property type="entry name" value="SAM-dependent_MTases_sf"/>
</dbReference>
<gene>
    <name evidence="2" type="ordered locus">Metok_1011</name>
</gene>
<dbReference type="Gene3D" id="3.40.50.150">
    <property type="entry name" value="Vaccinia Virus protein VP39"/>
    <property type="match status" value="1"/>
</dbReference>
<proteinExistence type="predicted"/>
<reference evidence="2" key="1">
    <citation type="submission" date="2011-05" db="EMBL/GenBank/DDBJ databases">
        <title>Complete sequence of chromosome of Methanothermococcus okinawensis IH1.</title>
        <authorList>
            <consortium name="US DOE Joint Genome Institute"/>
            <person name="Lucas S."/>
            <person name="Han J."/>
            <person name="Lapidus A."/>
            <person name="Cheng J.-F."/>
            <person name="Goodwin L."/>
            <person name="Pitluck S."/>
            <person name="Peters L."/>
            <person name="Mikhailova N."/>
            <person name="Held B."/>
            <person name="Han C."/>
            <person name="Tapia R."/>
            <person name="Land M."/>
            <person name="Hauser L."/>
            <person name="Kyrpides N."/>
            <person name="Ivanova N."/>
            <person name="Pagani I."/>
            <person name="Sieprawska-Lupa M."/>
            <person name="Takai K."/>
            <person name="Miyazaki J."/>
            <person name="Whitman W."/>
            <person name="Woyke T."/>
        </authorList>
    </citation>
    <scope>NUCLEOTIDE SEQUENCE</scope>
    <source>
        <strain evidence="2">IH1</strain>
    </source>
</reference>
<dbReference type="KEGG" id="mok:Metok_1011"/>
<accession>F8AN65</accession>
<evidence type="ECO:0000259" key="1">
    <source>
        <dbReference type="Pfam" id="PF05430"/>
    </source>
</evidence>
<evidence type="ECO:0000313" key="3">
    <source>
        <dbReference type="Proteomes" id="UP000009296"/>
    </source>
</evidence>